<dbReference type="InterPro" id="IPR018247">
    <property type="entry name" value="EF_Hand_1_Ca_BS"/>
</dbReference>
<dbReference type="PANTHER" id="PTHR10827:SF85">
    <property type="entry name" value="CALCIUM-BINDING PROTEIN"/>
    <property type="match status" value="1"/>
</dbReference>
<name>A0ABP0MCQ5_9DINO</name>
<accession>A0ABP0MCQ5</accession>
<protein>
    <recommendedName>
        <fullName evidence="3">EF-hand domain-containing protein</fullName>
    </recommendedName>
</protein>
<dbReference type="InterPro" id="IPR002048">
    <property type="entry name" value="EF_hand_dom"/>
</dbReference>
<organism evidence="4 5">
    <name type="scientific">Durusdinium trenchii</name>
    <dbReference type="NCBI Taxonomy" id="1381693"/>
    <lineage>
        <taxon>Eukaryota</taxon>
        <taxon>Sar</taxon>
        <taxon>Alveolata</taxon>
        <taxon>Dinophyceae</taxon>
        <taxon>Suessiales</taxon>
        <taxon>Symbiodiniaceae</taxon>
        <taxon>Durusdinium</taxon>
    </lineage>
</organism>
<dbReference type="InterPro" id="IPR011992">
    <property type="entry name" value="EF-hand-dom_pair"/>
</dbReference>
<keyword evidence="5" id="KW-1185">Reference proteome</keyword>
<keyword evidence="1" id="KW-0106">Calcium</keyword>
<proteinExistence type="predicted"/>
<evidence type="ECO:0000259" key="3">
    <source>
        <dbReference type="PROSITE" id="PS50222"/>
    </source>
</evidence>
<evidence type="ECO:0000256" key="2">
    <source>
        <dbReference type="SAM" id="MobiDB-lite"/>
    </source>
</evidence>
<dbReference type="PROSITE" id="PS50222">
    <property type="entry name" value="EF_HAND_2"/>
    <property type="match status" value="2"/>
</dbReference>
<feature type="region of interest" description="Disordered" evidence="2">
    <location>
        <begin position="247"/>
        <end position="317"/>
    </location>
</feature>
<evidence type="ECO:0000256" key="1">
    <source>
        <dbReference type="ARBA" id="ARBA00022837"/>
    </source>
</evidence>
<feature type="compositionally biased region" description="Polar residues" evidence="2">
    <location>
        <begin position="85"/>
        <end position="109"/>
    </location>
</feature>
<feature type="domain" description="EF-hand" evidence="3">
    <location>
        <begin position="487"/>
        <end position="510"/>
    </location>
</feature>
<sequence length="668" mass="74056">MKSSKLRHAWTFFLESTELKVELEHSRFSGKKKVLVDGKPVFATTEKQLSWCWEHPNTKAKILLESENGRHSLRCEEPEKLEQGPNEQLQSVSPRSCRSTTSVTGSRTPKTPAAEIDMAAEEVRQSLFGSFSDELQEHMDALDEEIAEEAIPSFPSCLTTRSQRRVSQEEVDTETARLNALLGVKNAQIAALQDELRRCALSKEGPAPAVDATPHAAPAPAAPEPVSPIQQLEGPKQPEHFLVAELPTLPVTPARERVVTPRRPASRNCSPGPNHQQPQPSPAVRRSSLDDEELDVSHRRGPVVSTPTPGTPCAAGRCMTPPRVSPVVVQRYVATPRRALTPPRRVVVAPQVEAPDTPIARLRGRAGSMPPPQQALRTLLRKARPRLDALSQPVGAATAAMEEQHSGAPAPIHSSGCNAAGSAPGLACTNAVPPASKILGGRRCASHATSAVWGLWIWLGRMDELRDFHFLTSKTHAVKYFRVPEWMDTDKDNKLSLEELKEANHKAGMSMPNIDPEEIKKQFAKEEAKFHELDVNKEGVLGQEEMILFFHPNLDRRVSLIETKHLMEISDFDHDGFLSKAEFEARQFPADFEKVDVNGDGKLDTEEMHEWSAGLLEFISIMMRVRDIADHDKDQALSLDELLKTRQSISKEGVDHVFRSWAAMHNEL</sequence>
<dbReference type="PROSITE" id="PS00018">
    <property type="entry name" value="EF_HAND_1"/>
    <property type="match status" value="4"/>
</dbReference>
<evidence type="ECO:0000313" key="5">
    <source>
        <dbReference type="Proteomes" id="UP001642484"/>
    </source>
</evidence>
<feature type="region of interest" description="Disordered" evidence="2">
    <location>
        <begin position="79"/>
        <end position="110"/>
    </location>
</feature>
<gene>
    <name evidence="4" type="ORF">CCMP2556_LOCUS24998</name>
</gene>
<dbReference type="Pfam" id="PF13202">
    <property type="entry name" value="EF-hand_5"/>
    <property type="match status" value="2"/>
</dbReference>
<dbReference type="EMBL" id="CAXAMN010016613">
    <property type="protein sequence ID" value="CAK9048562.1"/>
    <property type="molecule type" value="Genomic_DNA"/>
</dbReference>
<dbReference type="Gene3D" id="1.10.238.10">
    <property type="entry name" value="EF-hand"/>
    <property type="match status" value="2"/>
</dbReference>
<evidence type="ECO:0000313" key="4">
    <source>
        <dbReference type="EMBL" id="CAK9048562.1"/>
    </source>
</evidence>
<feature type="region of interest" description="Disordered" evidence="2">
    <location>
        <begin position="391"/>
        <end position="413"/>
    </location>
</feature>
<dbReference type="SUPFAM" id="SSF47473">
    <property type="entry name" value="EF-hand"/>
    <property type="match status" value="2"/>
</dbReference>
<feature type="region of interest" description="Disordered" evidence="2">
    <location>
        <begin position="205"/>
        <end position="232"/>
    </location>
</feature>
<reference evidence="4 5" key="1">
    <citation type="submission" date="2024-02" db="EMBL/GenBank/DDBJ databases">
        <authorList>
            <person name="Chen Y."/>
            <person name="Shah S."/>
            <person name="Dougan E. K."/>
            <person name="Thang M."/>
            <person name="Chan C."/>
        </authorList>
    </citation>
    <scope>NUCLEOTIDE SEQUENCE [LARGE SCALE GENOMIC DNA]</scope>
</reference>
<feature type="compositionally biased region" description="Low complexity" evidence="2">
    <location>
        <begin position="206"/>
        <end position="219"/>
    </location>
</feature>
<dbReference type="PANTHER" id="PTHR10827">
    <property type="entry name" value="RETICULOCALBIN"/>
    <property type="match status" value="1"/>
</dbReference>
<dbReference type="Proteomes" id="UP001642484">
    <property type="component" value="Unassembled WGS sequence"/>
</dbReference>
<feature type="domain" description="EF-hand" evidence="3">
    <location>
        <begin position="583"/>
        <end position="618"/>
    </location>
</feature>
<feature type="compositionally biased region" description="Polar residues" evidence="2">
    <location>
        <begin position="267"/>
        <end position="278"/>
    </location>
</feature>
<comment type="caution">
    <text evidence="4">The sequence shown here is derived from an EMBL/GenBank/DDBJ whole genome shotgun (WGS) entry which is preliminary data.</text>
</comment>
<feature type="compositionally biased region" description="Low complexity" evidence="2">
    <location>
        <begin position="302"/>
        <end position="312"/>
    </location>
</feature>